<dbReference type="InterPro" id="IPR021109">
    <property type="entry name" value="Peptidase_aspartic_dom_sf"/>
</dbReference>
<dbReference type="SUPFAM" id="SSF50630">
    <property type="entry name" value="Acid proteases"/>
    <property type="match status" value="1"/>
</dbReference>
<keyword evidence="13" id="KW-0863">Zinc-finger</keyword>
<dbReference type="InterPro" id="IPR041588">
    <property type="entry name" value="Integrase_H2C2"/>
</dbReference>
<dbReference type="GO" id="GO:0003723">
    <property type="term" value="F:RNA binding"/>
    <property type="evidence" value="ECO:0007669"/>
    <property type="project" value="UniProtKB-KW"/>
</dbReference>
<dbReference type="Pfam" id="PF17919">
    <property type="entry name" value="RT_RNaseH_2"/>
    <property type="match status" value="1"/>
</dbReference>
<dbReference type="PROSITE" id="PS50878">
    <property type="entry name" value="RT_POL"/>
    <property type="match status" value="1"/>
</dbReference>
<keyword evidence="10" id="KW-0229">DNA integration</keyword>
<dbReference type="Ensembl" id="ENSSAUT00010015473.1">
    <property type="protein sequence ID" value="ENSSAUP00010014587.1"/>
    <property type="gene ID" value="ENSSAUG00010006808.1"/>
</dbReference>
<dbReference type="Gene3D" id="3.30.420.10">
    <property type="entry name" value="Ribonuclease H-like superfamily/Ribonuclease H"/>
    <property type="match status" value="1"/>
</dbReference>
<dbReference type="InterPro" id="IPR043128">
    <property type="entry name" value="Rev_trsase/Diguanyl_cyclase"/>
</dbReference>
<dbReference type="GeneTree" id="ENSGT01100000263500"/>
<dbReference type="Proteomes" id="UP000472265">
    <property type="component" value="Chromosome 8"/>
</dbReference>
<keyword evidence="13" id="KW-0862">Zinc</keyword>
<dbReference type="InterPro" id="IPR001584">
    <property type="entry name" value="Integrase_cat-core"/>
</dbReference>
<dbReference type="Gene3D" id="3.30.70.270">
    <property type="match status" value="2"/>
</dbReference>
<evidence type="ECO:0000313" key="19">
    <source>
        <dbReference type="Proteomes" id="UP000472265"/>
    </source>
</evidence>
<dbReference type="GO" id="GO:0006508">
    <property type="term" value="P:proteolysis"/>
    <property type="evidence" value="ECO:0007669"/>
    <property type="project" value="InterPro"/>
</dbReference>
<keyword evidence="8" id="KW-0460">Magnesium</keyword>
<feature type="domain" description="CCHC-type" evidence="15">
    <location>
        <begin position="478"/>
        <end position="491"/>
    </location>
</feature>
<feature type="domain" description="Integrase catalytic" evidence="17">
    <location>
        <begin position="1506"/>
        <end position="1664"/>
    </location>
</feature>
<keyword evidence="4" id="KW-0548">Nucleotidyltransferase</keyword>
<evidence type="ECO:0000256" key="9">
    <source>
        <dbReference type="ARBA" id="ARBA00022884"/>
    </source>
</evidence>
<dbReference type="InterPro" id="IPR012337">
    <property type="entry name" value="RNaseH-like_sf"/>
</dbReference>
<keyword evidence="7" id="KW-0378">Hydrolase</keyword>
<dbReference type="FunFam" id="3.30.70.270:FF:000020">
    <property type="entry name" value="Transposon Tf2-6 polyprotein-like Protein"/>
    <property type="match status" value="1"/>
</dbReference>
<sequence>MASQASSPSQLELVNWCKGESVDVKHALLLYGVPEKNSKEDIEETAGTIKALGKVTVRGKMFHPQQQSLMVLCECTEEIDPSKIPPEIMPISGGSGWKAVYYTEPQLDKFEDKLLTFLQSEGKTLEDIQGLCTPTKEGSSNPEDIIRAVGDVMNSTNKQPDSHTYRRLRTFSGVSPTPAGEESLDNWLEQATLLVTEGECSDKEKRRRILESLKGPAFEIIQAVRLTQPDASPHEYIEAIESIFGTVESGEELYLSFRALRQQPGERLSEFLRRLERSLVKVVQGGGLPVSAANSARLKQLIRGSTSELMLLQLKIRERSSDPPTFLTLLREVMEEEGRQSARQSQVTPMRPQRVRTIQAEKEKEPDSASQSELQAQIQELRAQLAEKNNPRPQPPSDDSFKEPKEKQKQKNESQSELQSLRKQVKALESKMSVMAVKYTSNLPREHTPQPYQYKAAPVHKPAHSKVSSSKHNDEYFCYRCGENGHIATRCTAPENPQKVIRKLIRLVRGSPDPNQENPKPVAEEQCVARTNKVEVPENNTVLPEGLVGPSFIHAIRVNDMVCDALIDSGSNVTIIFENWYNKHLPGVPIKPLSCLGLWGLSDTEYPYKGYVVVEMEFTDEITGVSGRVEVLSLICPEPKNQQQTPVLVGTNTSLFRRLWELVKTKSNKNTVHSMRIQSVYAPVKAQEQLAKNEVLGQIKWKGPSPLSIAPGAKYYATCKVERQSAPSKDLVLIDAPTAQLLPAGVLIQPGVLSDADIDSNSFTVLIQNESKKTTSIPVGTVIAEMYAVDTVTPIQPSDLTAETLDPSLFNFGNSPIPEEWKSRLQQKLAARRNVFSLHEWDVGLAKGVEHHIRLHDPRPFRERSRRLAPADIDDVRRHIQQLLAAGIITESRSPYASPIVVVRKKNGTIRICIDYRTLNNRTTPDQYTMPRIDDALDSLSGSQWFSVLDLRSGYYQIEMAEEDKEKTAFICPLGFYQFERMPQGITGAPATFQRLMEKAVGDMHLLEALVYLDDIIVFGKTLEEHEQRLLKVLDRLEEIGLKVSIDKCQFCQPQVKYVGHIVSANGIATDPEKVEVVKHWKAPTHLKPLKSFLGFCSYYRRFIANYSAIVRPLSELTKGYAPTWQDPKSKKSVDSAKIYFKPSEPFGERWTPACQEAFERIRDCLINAPVLAFADPTKTYILHVDASMNGLGAVLNQEYPEGLRPVAFASRKLKDSEHNYPVHQLEFLALQWAVVDKFHDYLYGAKFIVRTDNNPLTYVLTSAKLSAVGHRWLAALATYDFTIQYRPGRQNIDADLLSRQYTSEEAKEWTSVPPDGIKALCKRACISEGTDVTDRLVDQLGAPATAVPEAYVFPVNLSLNTLDQLSPKDIQASQDMDPAIGPLKKAMEKNKGLTRSKNDSPETVLLLRESRKLELKDGLLYRVKEKMCGKQIKQLVLPARYRPMVLRSLHDECGHMGVERTTELIKDRFYWPRMTAEVEQFIRTCGRCISRKTLPQHASPLNQITSNGPLDLVCIDFLQIAPDSKGVTNVLVVTDHYTRYAQAFATKDQKAITVARVLWEKYFVHYGLPARIHSDQGRDFESRLIKELLSMLGVRKSRTSPYHPQGDAQPERFNRTLLAMLGTLDTVKKQCWSQHITYLVHAYNCTRNDSTGYSPYQLMFGREARLPIDICFGISPNGESESSYQQYVARMRKELQKAYQLASDAATKSHLKNKARYDHRVRDLPLEKGDRILIQNVGLKGKHKLQDRWKSTPYVVLEKLPNLPVYKVKPEHGPGFVKTLHRDHLLPIGYMVWMSNPLDDKELIRRPVTRAQLTRQRQPTTKSTDPVEESDTESSGSEFETVHNKPDFDVDEVQRQLAVENQSSEEENCEAADNQQLTETEYEELSEGVEPTESDSDVQETNNDTVEEQDVEGRASSPLSNRSNKSSKHPRSETDGSSTVRKSLRKPKPTVRLTYEKPGHQSCEPVTIMHHGMVIQLKLNPPDQDTEPRKKWKTSKRRKEEEEIRNHPSKSKRDKRCDEDIYTVRRGRV</sequence>
<reference evidence="18" key="2">
    <citation type="submission" date="2025-08" db="UniProtKB">
        <authorList>
            <consortium name="Ensembl"/>
        </authorList>
    </citation>
    <scope>IDENTIFICATION</scope>
</reference>
<evidence type="ECO:0000256" key="6">
    <source>
        <dbReference type="ARBA" id="ARBA00022759"/>
    </source>
</evidence>
<feature type="compositionally biased region" description="Polar residues" evidence="14">
    <location>
        <begin position="1812"/>
        <end position="1825"/>
    </location>
</feature>
<dbReference type="PROSITE" id="PS00141">
    <property type="entry name" value="ASP_PROTEASE"/>
    <property type="match status" value="1"/>
</dbReference>
<dbReference type="InterPro" id="IPR048271">
    <property type="entry name" value="PNMA_N"/>
</dbReference>
<dbReference type="PANTHER" id="PTHR37984">
    <property type="entry name" value="PROTEIN CBG26694"/>
    <property type="match status" value="1"/>
</dbReference>
<dbReference type="OMA" id="NCTHNEA"/>
<evidence type="ECO:0000256" key="11">
    <source>
        <dbReference type="ARBA" id="ARBA00022918"/>
    </source>
</evidence>
<dbReference type="FunFam" id="3.10.10.10:FF:000004">
    <property type="entry name" value="Uncharacterized protein"/>
    <property type="match status" value="1"/>
</dbReference>
<reference evidence="18" key="1">
    <citation type="submission" date="2021-04" db="EMBL/GenBank/DDBJ databases">
        <authorList>
            <consortium name="Wellcome Sanger Institute Data Sharing"/>
        </authorList>
    </citation>
    <scope>NUCLEOTIDE SEQUENCE [LARGE SCALE GENOMIC DNA]</scope>
</reference>
<dbReference type="GO" id="GO:0015074">
    <property type="term" value="P:DNA integration"/>
    <property type="evidence" value="ECO:0007669"/>
    <property type="project" value="UniProtKB-KW"/>
</dbReference>
<dbReference type="PANTHER" id="PTHR37984:SF15">
    <property type="entry name" value="INTEGRASE CATALYTIC DOMAIN-CONTAINING PROTEIN"/>
    <property type="match status" value="1"/>
</dbReference>
<evidence type="ECO:0000256" key="14">
    <source>
        <dbReference type="SAM" id="MobiDB-lite"/>
    </source>
</evidence>
<accession>A0A671UJK7</accession>
<feature type="compositionally biased region" description="Acidic residues" evidence="14">
    <location>
        <begin position="1881"/>
        <end position="1899"/>
    </location>
</feature>
<dbReference type="FunFam" id="1.10.340.70:FF:000001">
    <property type="entry name" value="Retrovirus-related Pol polyprotein from transposon gypsy-like Protein"/>
    <property type="match status" value="1"/>
</dbReference>
<keyword evidence="3" id="KW-0808">Transferase</keyword>
<dbReference type="SUPFAM" id="SSF53098">
    <property type="entry name" value="Ribonuclease H-like"/>
    <property type="match status" value="1"/>
</dbReference>
<dbReference type="SMART" id="SM00343">
    <property type="entry name" value="ZnF_C2HC"/>
    <property type="match status" value="1"/>
</dbReference>
<keyword evidence="19" id="KW-1185">Reference proteome</keyword>
<keyword evidence="11" id="KW-0695">RNA-directed DNA polymerase</keyword>
<evidence type="ECO:0000256" key="2">
    <source>
        <dbReference type="ARBA" id="ARBA00012180"/>
    </source>
</evidence>
<evidence type="ECO:0000256" key="3">
    <source>
        <dbReference type="ARBA" id="ARBA00022679"/>
    </source>
</evidence>
<dbReference type="CDD" id="cd01647">
    <property type="entry name" value="RT_LTR"/>
    <property type="match status" value="1"/>
</dbReference>
<dbReference type="InterPro" id="IPR000477">
    <property type="entry name" value="RT_dom"/>
</dbReference>
<feature type="region of interest" description="Disordered" evidence="14">
    <location>
        <begin position="1979"/>
        <end position="2030"/>
    </location>
</feature>
<dbReference type="PROSITE" id="PS50158">
    <property type="entry name" value="ZF_CCHC"/>
    <property type="match status" value="1"/>
</dbReference>
<reference evidence="18" key="3">
    <citation type="submission" date="2025-09" db="UniProtKB">
        <authorList>
            <consortium name="Ensembl"/>
        </authorList>
    </citation>
    <scope>IDENTIFICATION</scope>
</reference>
<feature type="region of interest" description="Disordered" evidence="14">
    <location>
        <begin position="1810"/>
        <end position="1964"/>
    </location>
</feature>
<dbReference type="InterPro" id="IPR001878">
    <property type="entry name" value="Znf_CCHC"/>
</dbReference>
<keyword evidence="5" id="KW-0540">Nuclease</keyword>
<evidence type="ECO:0000256" key="1">
    <source>
        <dbReference type="ARBA" id="ARBA00010879"/>
    </source>
</evidence>
<dbReference type="Gene3D" id="1.10.340.70">
    <property type="match status" value="1"/>
</dbReference>
<evidence type="ECO:0000256" key="8">
    <source>
        <dbReference type="ARBA" id="ARBA00022842"/>
    </source>
</evidence>
<dbReference type="GO" id="GO:0003964">
    <property type="term" value="F:RNA-directed DNA polymerase activity"/>
    <property type="evidence" value="ECO:0007669"/>
    <property type="project" value="UniProtKB-KW"/>
</dbReference>
<keyword evidence="13" id="KW-0479">Metal-binding</keyword>
<evidence type="ECO:0000259" key="15">
    <source>
        <dbReference type="PROSITE" id="PS50158"/>
    </source>
</evidence>
<dbReference type="FunFam" id="3.10.20.370:FF:000001">
    <property type="entry name" value="Retrovirus-related Pol polyprotein from transposon 17.6-like protein"/>
    <property type="match status" value="1"/>
</dbReference>
<dbReference type="Pfam" id="PF14893">
    <property type="entry name" value="PNMA"/>
    <property type="match status" value="1"/>
</dbReference>
<dbReference type="InterPro" id="IPR041577">
    <property type="entry name" value="RT_RNaseH_2"/>
</dbReference>
<evidence type="ECO:0000256" key="10">
    <source>
        <dbReference type="ARBA" id="ARBA00022908"/>
    </source>
</evidence>
<evidence type="ECO:0000256" key="4">
    <source>
        <dbReference type="ARBA" id="ARBA00022695"/>
    </source>
</evidence>
<dbReference type="InterPro" id="IPR036397">
    <property type="entry name" value="RNaseH_sf"/>
</dbReference>
<dbReference type="Pfam" id="PF00098">
    <property type="entry name" value="zf-CCHC"/>
    <property type="match status" value="1"/>
</dbReference>
<dbReference type="Gene3D" id="3.10.20.370">
    <property type="match status" value="1"/>
</dbReference>
<evidence type="ECO:0000313" key="18">
    <source>
        <dbReference type="Ensembl" id="ENSSAUP00010014587.1"/>
    </source>
</evidence>
<comment type="similarity">
    <text evidence="1">Belongs to the beta type-B retroviral polymerase family. HERV class-II K(HML-2) pol subfamily.</text>
</comment>
<proteinExistence type="inferred from homology"/>
<organism evidence="18 19">
    <name type="scientific">Sparus aurata</name>
    <name type="common">Gilthead sea bream</name>
    <dbReference type="NCBI Taxonomy" id="8175"/>
    <lineage>
        <taxon>Eukaryota</taxon>
        <taxon>Metazoa</taxon>
        <taxon>Chordata</taxon>
        <taxon>Craniata</taxon>
        <taxon>Vertebrata</taxon>
        <taxon>Euteleostomi</taxon>
        <taxon>Actinopterygii</taxon>
        <taxon>Neopterygii</taxon>
        <taxon>Teleostei</taxon>
        <taxon>Neoteleostei</taxon>
        <taxon>Acanthomorphata</taxon>
        <taxon>Eupercaria</taxon>
        <taxon>Spariformes</taxon>
        <taxon>Sparidae</taxon>
        <taxon>Sparus</taxon>
    </lineage>
</organism>
<dbReference type="Pfam" id="PF20846">
    <property type="entry name" value="PNMA_N"/>
    <property type="match status" value="1"/>
</dbReference>
<dbReference type="GO" id="GO:0008270">
    <property type="term" value="F:zinc ion binding"/>
    <property type="evidence" value="ECO:0007669"/>
    <property type="project" value="UniProtKB-KW"/>
</dbReference>
<dbReference type="Pfam" id="PF17921">
    <property type="entry name" value="Integrase_H2C2"/>
    <property type="match status" value="1"/>
</dbReference>
<feature type="compositionally biased region" description="Basic and acidic residues" evidence="14">
    <location>
        <begin position="1841"/>
        <end position="1855"/>
    </location>
</feature>
<feature type="domain" description="Reverse transcriptase" evidence="16">
    <location>
        <begin position="884"/>
        <end position="1063"/>
    </location>
</feature>
<dbReference type="Pfam" id="PF00078">
    <property type="entry name" value="RVT_1"/>
    <property type="match status" value="1"/>
</dbReference>
<evidence type="ECO:0000256" key="5">
    <source>
        <dbReference type="ARBA" id="ARBA00022722"/>
    </source>
</evidence>
<evidence type="ECO:0000256" key="13">
    <source>
        <dbReference type="PROSITE-ProRule" id="PRU00047"/>
    </source>
</evidence>
<protein>
    <recommendedName>
        <fullName evidence="12">Gypsy retrotransposon integrase-like protein 1</fullName>
        <ecNumber evidence="2">3.1.26.4</ecNumber>
    </recommendedName>
</protein>
<evidence type="ECO:0000259" key="17">
    <source>
        <dbReference type="PROSITE" id="PS50994"/>
    </source>
</evidence>
<evidence type="ECO:0000259" key="16">
    <source>
        <dbReference type="PROSITE" id="PS50878"/>
    </source>
</evidence>
<keyword evidence="9" id="KW-0694">RNA-binding</keyword>
<feature type="region of interest" description="Disordered" evidence="14">
    <location>
        <begin position="387"/>
        <end position="422"/>
    </location>
</feature>
<dbReference type="InterPro" id="IPR043502">
    <property type="entry name" value="DNA/RNA_pol_sf"/>
</dbReference>
<dbReference type="EC" id="3.1.26.4" evidence="2"/>
<keyword evidence="6" id="KW-0255">Endonuclease</keyword>
<dbReference type="InterPro" id="IPR048270">
    <property type="entry name" value="PNMA_C"/>
</dbReference>
<dbReference type="SUPFAM" id="SSF56672">
    <property type="entry name" value="DNA/RNA polymerases"/>
    <property type="match status" value="1"/>
</dbReference>
<evidence type="ECO:0000256" key="7">
    <source>
        <dbReference type="ARBA" id="ARBA00022801"/>
    </source>
</evidence>
<dbReference type="Pfam" id="PF00665">
    <property type="entry name" value="rve"/>
    <property type="match status" value="1"/>
</dbReference>
<dbReference type="GO" id="GO:0004523">
    <property type="term" value="F:RNA-DNA hybrid ribonuclease activity"/>
    <property type="evidence" value="ECO:0007669"/>
    <property type="project" value="UniProtKB-EC"/>
</dbReference>
<dbReference type="InterPro" id="IPR001969">
    <property type="entry name" value="Aspartic_peptidase_AS"/>
</dbReference>
<dbReference type="PROSITE" id="PS50994">
    <property type="entry name" value="INTEGRASE"/>
    <property type="match status" value="1"/>
</dbReference>
<feature type="compositionally biased region" description="Basic and acidic residues" evidence="14">
    <location>
        <begin position="399"/>
        <end position="414"/>
    </location>
</feature>
<dbReference type="InParanoid" id="A0A671UJK7"/>
<name>A0A671UJK7_SPAAU</name>
<dbReference type="GO" id="GO:0004190">
    <property type="term" value="F:aspartic-type endopeptidase activity"/>
    <property type="evidence" value="ECO:0007669"/>
    <property type="project" value="InterPro"/>
</dbReference>
<dbReference type="CDD" id="cd09274">
    <property type="entry name" value="RNase_HI_RT_Ty3"/>
    <property type="match status" value="1"/>
</dbReference>
<dbReference type="InterPro" id="IPR050951">
    <property type="entry name" value="Retrovirus_Pol_polyprotein"/>
</dbReference>
<dbReference type="Gene3D" id="3.10.10.10">
    <property type="entry name" value="HIV Type 1 Reverse Transcriptase, subunit A, domain 1"/>
    <property type="match status" value="1"/>
</dbReference>
<dbReference type="FunFam" id="3.30.420.10:FF:000269">
    <property type="entry name" value="Uncharacterized protein"/>
    <property type="match status" value="1"/>
</dbReference>
<evidence type="ECO:0000256" key="12">
    <source>
        <dbReference type="ARBA" id="ARBA00039658"/>
    </source>
</evidence>